<reference evidence="1" key="1">
    <citation type="submission" date="2014-09" db="EMBL/GenBank/DDBJ databases">
        <authorList>
            <person name="Magalhaes I.L.F."/>
            <person name="Oliveira U."/>
            <person name="Santos F.R."/>
            <person name="Vidigal T.H.D.A."/>
            <person name="Brescovit A.D."/>
            <person name="Santos A.J."/>
        </authorList>
    </citation>
    <scope>NUCLEOTIDE SEQUENCE</scope>
    <source>
        <tissue evidence="1">Shoot tissue taken approximately 20 cm above the soil surface</tissue>
    </source>
</reference>
<proteinExistence type="predicted"/>
<accession>A0A0A9FHF2</accession>
<dbReference type="AlphaFoldDB" id="A0A0A9FHF2"/>
<sequence length="21" mass="2325">MKSVICLSCRDTSTSSIFAFQ</sequence>
<protein>
    <submittedName>
        <fullName evidence="1">Uncharacterized protein</fullName>
    </submittedName>
</protein>
<organism evidence="1">
    <name type="scientific">Arundo donax</name>
    <name type="common">Giant reed</name>
    <name type="synonym">Donax arundinaceus</name>
    <dbReference type="NCBI Taxonomy" id="35708"/>
    <lineage>
        <taxon>Eukaryota</taxon>
        <taxon>Viridiplantae</taxon>
        <taxon>Streptophyta</taxon>
        <taxon>Embryophyta</taxon>
        <taxon>Tracheophyta</taxon>
        <taxon>Spermatophyta</taxon>
        <taxon>Magnoliopsida</taxon>
        <taxon>Liliopsida</taxon>
        <taxon>Poales</taxon>
        <taxon>Poaceae</taxon>
        <taxon>PACMAD clade</taxon>
        <taxon>Arundinoideae</taxon>
        <taxon>Arundineae</taxon>
        <taxon>Arundo</taxon>
    </lineage>
</organism>
<dbReference type="EMBL" id="GBRH01190213">
    <property type="protein sequence ID" value="JAE07683.1"/>
    <property type="molecule type" value="Transcribed_RNA"/>
</dbReference>
<name>A0A0A9FHF2_ARUDO</name>
<reference evidence="1" key="2">
    <citation type="journal article" date="2015" name="Data Brief">
        <title>Shoot transcriptome of the giant reed, Arundo donax.</title>
        <authorList>
            <person name="Barrero R.A."/>
            <person name="Guerrero F.D."/>
            <person name="Moolhuijzen P."/>
            <person name="Goolsby J.A."/>
            <person name="Tidwell J."/>
            <person name="Bellgard S.E."/>
            <person name="Bellgard M.I."/>
        </authorList>
    </citation>
    <scope>NUCLEOTIDE SEQUENCE</scope>
    <source>
        <tissue evidence="1">Shoot tissue taken approximately 20 cm above the soil surface</tissue>
    </source>
</reference>
<evidence type="ECO:0000313" key="1">
    <source>
        <dbReference type="EMBL" id="JAE07683.1"/>
    </source>
</evidence>